<sequence length="102" mass="11379">MKAKPERRRKRSSAQNAKNGVLRPAGKQTSENALEIAVGTRAPSRRYGGMRGMTGMLRVHARVYNGRKTTVERRAACKTTDARLSIGTRRAFKQKHVANTNK</sequence>
<gene>
    <name evidence="2" type="ORF">NDU88_002561</name>
</gene>
<dbReference type="AlphaFoldDB" id="A0AAV7UBL0"/>
<feature type="compositionally biased region" description="Basic residues" evidence="1">
    <location>
        <begin position="1"/>
        <end position="12"/>
    </location>
</feature>
<reference evidence="2" key="1">
    <citation type="journal article" date="2022" name="bioRxiv">
        <title>Sequencing and chromosome-scale assembly of the giantPleurodeles waltlgenome.</title>
        <authorList>
            <person name="Brown T."/>
            <person name="Elewa A."/>
            <person name="Iarovenko S."/>
            <person name="Subramanian E."/>
            <person name="Araus A.J."/>
            <person name="Petzold A."/>
            <person name="Susuki M."/>
            <person name="Suzuki K.-i.T."/>
            <person name="Hayashi T."/>
            <person name="Toyoda A."/>
            <person name="Oliveira C."/>
            <person name="Osipova E."/>
            <person name="Leigh N.D."/>
            <person name="Simon A."/>
            <person name="Yun M.H."/>
        </authorList>
    </citation>
    <scope>NUCLEOTIDE SEQUENCE</scope>
    <source>
        <strain evidence="2">20211129_DDA</strain>
        <tissue evidence="2">Liver</tissue>
    </source>
</reference>
<evidence type="ECO:0000256" key="1">
    <source>
        <dbReference type="SAM" id="MobiDB-lite"/>
    </source>
</evidence>
<organism evidence="2 3">
    <name type="scientific">Pleurodeles waltl</name>
    <name type="common">Iberian ribbed newt</name>
    <dbReference type="NCBI Taxonomy" id="8319"/>
    <lineage>
        <taxon>Eukaryota</taxon>
        <taxon>Metazoa</taxon>
        <taxon>Chordata</taxon>
        <taxon>Craniata</taxon>
        <taxon>Vertebrata</taxon>
        <taxon>Euteleostomi</taxon>
        <taxon>Amphibia</taxon>
        <taxon>Batrachia</taxon>
        <taxon>Caudata</taxon>
        <taxon>Salamandroidea</taxon>
        <taxon>Salamandridae</taxon>
        <taxon>Pleurodelinae</taxon>
        <taxon>Pleurodeles</taxon>
    </lineage>
</organism>
<dbReference type="EMBL" id="JANPWB010000005">
    <property type="protein sequence ID" value="KAJ1185774.1"/>
    <property type="molecule type" value="Genomic_DNA"/>
</dbReference>
<protein>
    <submittedName>
        <fullName evidence="2">Uncharacterized protein</fullName>
    </submittedName>
</protein>
<evidence type="ECO:0000313" key="3">
    <source>
        <dbReference type="Proteomes" id="UP001066276"/>
    </source>
</evidence>
<keyword evidence="3" id="KW-1185">Reference proteome</keyword>
<name>A0AAV7UBL0_PLEWA</name>
<dbReference type="Proteomes" id="UP001066276">
    <property type="component" value="Chromosome 3_1"/>
</dbReference>
<proteinExistence type="predicted"/>
<feature type="region of interest" description="Disordered" evidence="1">
    <location>
        <begin position="1"/>
        <end position="34"/>
    </location>
</feature>
<evidence type="ECO:0000313" key="2">
    <source>
        <dbReference type="EMBL" id="KAJ1185774.1"/>
    </source>
</evidence>
<comment type="caution">
    <text evidence="2">The sequence shown here is derived from an EMBL/GenBank/DDBJ whole genome shotgun (WGS) entry which is preliminary data.</text>
</comment>
<accession>A0AAV7UBL0</accession>